<dbReference type="KEGG" id="het:BBW65_03060"/>
<sequence>MQSLDCWLTGIATFLKNYFPKIKKLFPKQYHKAPYITGFEKMKKTKLFPNDEKFISPNVLTKSLKILSAKHEIIINDSAFGLGHRFAVGFVEC</sequence>
<dbReference type="RefSeq" id="WP_066339529.1">
    <property type="nucleotide sequence ID" value="NZ_CP016503.1"/>
</dbReference>
<organism evidence="1 2">
    <name type="scientific">Helicobacter enhydrae</name>
    <dbReference type="NCBI Taxonomy" id="222136"/>
    <lineage>
        <taxon>Bacteria</taxon>
        <taxon>Pseudomonadati</taxon>
        <taxon>Campylobacterota</taxon>
        <taxon>Epsilonproteobacteria</taxon>
        <taxon>Campylobacterales</taxon>
        <taxon>Helicobacteraceae</taxon>
        <taxon>Helicobacter</taxon>
    </lineage>
</organism>
<keyword evidence="2" id="KW-1185">Reference proteome</keyword>
<dbReference type="EMBL" id="CP016503">
    <property type="protein sequence ID" value="ANV97843.1"/>
    <property type="molecule type" value="Genomic_DNA"/>
</dbReference>
<accession>A0A1B1U503</accession>
<evidence type="ECO:0000313" key="1">
    <source>
        <dbReference type="EMBL" id="ANV97843.1"/>
    </source>
</evidence>
<proteinExistence type="predicted"/>
<protein>
    <submittedName>
        <fullName evidence="1">Uncharacterized protein</fullName>
    </submittedName>
</protein>
<gene>
    <name evidence="1" type="ORF">BBW65_03060</name>
</gene>
<dbReference type="Proteomes" id="UP000092884">
    <property type="component" value="Chromosome"/>
</dbReference>
<evidence type="ECO:0000313" key="2">
    <source>
        <dbReference type="Proteomes" id="UP000092884"/>
    </source>
</evidence>
<reference evidence="2" key="1">
    <citation type="submission" date="2016-07" db="EMBL/GenBank/DDBJ databases">
        <authorList>
            <person name="Florea S."/>
            <person name="Webb J.S."/>
            <person name="Jaromczyk J."/>
            <person name="Schardl C.L."/>
        </authorList>
    </citation>
    <scope>NUCLEOTIDE SEQUENCE [LARGE SCALE GENOMIC DNA]</scope>
    <source>
        <strain evidence="2">MIT 01-6242</strain>
    </source>
</reference>
<dbReference type="AlphaFoldDB" id="A0A1B1U503"/>
<name>A0A1B1U503_9HELI</name>